<dbReference type="EMBL" id="CP020928">
    <property type="protein sequence ID" value="AWF95665.1"/>
    <property type="molecule type" value="Genomic_DNA"/>
</dbReference>
<dbReference type="SUPFAM" id="SSF50249">
    <property type="entry name" value="Nucleic acid-binding proteins"/>
    <property type="match status" value="1"/>
</dbReference>
<dbReference type="Gene3D" id="2.40.50.140">
    <property type="entry name" value="Nucleic acid-binding proteins"/>
    <property type="match status" value="1"/>
</dbReference>
<dbReference type="Gene3D" id="3.30.1940.10">
    <property type="entry name" value="YtpR-like"/>
    <property type="match status" value="1"/>
</dbReference>
<protein>
    <submittedName>
        <fullName evidence="5">tRNA-binding protein YtpR</fullName>
    </submittedName>
</protein>
<dbReference type="PROSITE" id="PS50886">
    <property type="entry name" value="TRBD"/>
    <property type="match status" value="1"/>
</dbReference>
<evidence type="ECO:0000259" key="4">
    <source>
        <dbReference type="PROSITE" id="PS50886"/>
    </source>
</evidence>
<dbReference type="Proteomes" id="UP000244870">
    <property type="component" value="Chromosome"/>
</dbReference>
<dbReference type="GO" id="GO:0000049">
    <property type="term" value="F:tRNA binding"/>
    <property type="evidence" value="ECO:0007669"/>
    <property type="project" value="UniProtKB-UniRule"/>
</dbReference>
<sequence>METDNMLIASYNPAGMGDVLVVLTAPAAEHTFEQKENVVRIADEQNMTLGFNFLHASTMLDLPETAGQVFLTSDDIAKLNVVLVEAGFEAELVADETPKFVVGYVEKAEPHPDSDHLQITTTVVDNDERVQIVSGSPNMRQGIKVVVAKVGAMMPSGLIIWPGALRGVASNGMITSGRELRLPNAPQVPGALILPDDFAEVGTPFDASSAEAQALFQ</sequence>
<dbReference type="NCBIfam" id="NF045760">
    <property type="entry name" value="YtpR"/>
    <property type="match status" value="1"/>
</dbReference>
<keyword evidence="1 3" id="KW-0820">tRNA-binding</keyword>
<dbReference type="InterPro" id="IPR002547">
    <property type="entry name" value="tRNA-bd_dom"/>
</dbReference>
<name>A0A2S1KRP7_9LACO</name>
<evidence type="ECO:0000313" key="6">
    <source>
        <dbReference type="Proteomes" id="UP000244870"/>
    </source>
</evidence>
<evidence type="ECO:0000313" key="5">
    <source>
        <dbReference type="EMBL" id="AWF95665.1"/>
    </source>
</evidence>
<accession>A0A2S1KRP7</accession>
<reference evidence="5 6" key="1">
    <citation type="submission" date="2017-04" db="EMBL/GenBank/DDBJ databases">
        <title>Weissella cibaria strain m2 complete genome.</title>
        <authorList>
            <person name="Pan Q."/>
            <person name="Tan M."/>
            <person name="Yao F."/>
            <person name="Su S."/>
        </authorList>
    </citation>
    <scope>NUCLEOTIDE SEQUENCE [LARGE SCALE GENOMIC DNA]</scope>
    <source>
        <strain evidence="5 6">M2</strain>
    </source>
</reference>
<evidence type="ECO:0000256" key="3">
    <source>
        <dbReference type="PROSITE-ProRule" id="PRU00209"/>
    </source>
</evidence>
<dbReference type="CDD" id="cd02796">
    <property type="entry name" value="tRNA_bind_bactPheRS"/>
    <property type="match status" value="1"/>
</dbReference>
<proteinExistence type="predicted"/>
<dbReference type="Pfam" id="PF14794">
    <property type="entry name" value="DUF4479"/>
    <property type="match status" value="1"/>
</dbReference>
<keyword evidence="2 3" id="KW-0694">RNA-binding</keyword>
<dbReference type="Pfam" id="PF01588">
    <property type="entry name" value="tRNA_bind"/>
    <property type="match status" value="1"/>
</dbReference>
<evidence type="ECO:0000256" key="2">
    <source>
        <dbReference type="ARBA" id="ARBA00022884"/>
    </source>
</evidence>
<organism evidence="5 6">
    <name type="scientific">Weissella cibaria</name>
    <dbReference type="NCBI Taxonomy" id="137591"/>
    <lineage>
        <taxon>Bacteria</taxon>
        <taxon>Bacillati</taxon>
        <taxon>Bacillota</taxon>
        <taxon>Bacilli</taxon>
        <taxon>Lactobacillales</taxon>
        <taxon>Lactobacillaceae</taxon>
        <taxon>Weissella</taxon>
    </lineage>
</organism>
<dbReference type="InterPro" id="IPR037154">
    <property type="entry name" value="YtpR-like_sf"/>
</dbReference>
<dbReference type="AlphaFoldDB" id="A0A2S1KRP7"/>
<feature type="domain" description="TRNA-binding" evidence="4">
    <location>
        <begin position="94"/>
        <end position="206"/>
    </location>
</feature>
<dbReference type="InterPro" id="IPR012340">
    <property type="entry name" value="NA-bd_OB-fold"/>
</dbReference>
<gene>
    <name evidence="5" type="ORF">B6254_1261</name>
</gene>
<evidence type="ECO:0000256" key="1">
    <source>
        <dbReference type="ARBA" id="ARBA00022555"/>
    </source>
</evidence>
<dbReference type="InterPro" id="IPR027855">
    <property type="entry name" value="DUF4479"/>
</dbReference>
<dbReference type="InterPro" id="IPR033714">
    <property type="entry name" value="tRNA_bind_bactPheRS"/>
</dbReference>